<sequence>MSIAIIDYGSGNLRSAEKAVERCLRDRGIMRDVVVTACPEEVQKADHIILPGVGAFADCMAGLSALDGMIDCLEQKVLHQGIPFLGICVGMQLMATEGHEHGTHKGLGWIKGAVEPLIIPDGMDLKVPHMGWNQIEIAPAHKDHPVLDGIRDGDHVYFVHGYQFDCDEPGQVMMRTEYGGSISAMIGRDNIVGTQFHPEKSQQVGLRLIGNFLAWRP</sequence>
<dbReference type="InterPro" id="IPR029062">
    <property type="entry name" value="Class_I_gatase-like"/>
</dbReference>
<proteinExistence type="inferred from homology"/>
<dbReference type="HAMAP" id="MF_00278">
    <property type="entry name" value="HisH"/>
    <property type="match status" value="1"/>
</dbReference>
<evidence type="ECO:0000256" key="6">
    <source>
        <dbReference type="ARBA" id="ARBA00023102"/>
    </source>
</evidence>
<name>A0A3B0R1Y4_9ZZZZ</name>
<dbReference type="AlphaFoldDB" id="A0A3B0R1Y4"/>
<evidence type="ECO:0000256" key="2">
    <source>
        <dbReference type="ARBA" id="ARBA00011152"/>
    </source>
</evidence>
<dbReference type="EC" id="2.4.2.-" evidence="11"/>
<protein>
    <submittedName>
        <fullName evidence="11">Imidazole glycerol phosphate synthase amidotransferase subunit</fullName>
        <ecNumber evidence="11">2.4.2.-</ecNumber>
    </submittedName>
</protein>
<evidence type="ECO:0000256" key="7">
    <source>
        <dbReference type="ARBA" id="ARBA00023239"/>
    </source>
</evidence>
<evidence type="ECO:0000259" key="10">
    <source>
        <dbReference type="Pfam" id="PF00117"/>
    </source>
</evidence>
<dbReference type="PANTHER" id="PTHR42701">
    <property type="entry name" value="IMIDAZOLE GLYCEROL PHOSPHATE SYNTHASE SUBUNIT HISH"/>
    <property type="match status" value="1"/>
</dbReference>
<gene>
    <name evidence="11" type="ORF">MNBD_ALPHA02-2272</name>
</gene>
<comment type="subunit">
    <text evidence="2">Heterodimer of HisH and HisF.</text>
</comment>
<evidence type="ECO:0000256" key="8">
    <source>
        <dbReference type="ARBA" id="ARBA00047838"/>
    </source>
</evidence>
<evidence type="ECO:0000313" key="11">
    <source>
        <dbReference type="EMBL" id="VAV86522.1"/>
    </source>
</evidence>
<dbReference type="PANTHER" id="PTHR42701:SF1">
    <property type="entry name" value="IMIDAZOLE GLYCEROL PHOSPHATE SYNTHASE SUBUNIT HISH"/>
    <property type="match status" value="1"/>
</dbReference>
<dbReference type="InterPro" id="IPR010139">
    <property type="entry name" value="Imidazole-glycPsynth_HisH"/>
</dbReference>
<evidence type="ECO:0000256" key="4">
    <source>
        <dbReference type="ARBA" id="ARBA00022801"/>
    </source>
</evidence>
<keyword evidence="4" id="KW-0378">Hydrolase</keyword>
<dbReference type="GO" id="GO:0016829">
    <property type="term" value="F:lyase activity"/>
    <property type="evidence" value="ECO:0007669"/>
    <property type="project" value="UniProtKB-KW"/>
</dbReference>
<accession>A0A3B0R1Y4</accession>
<keyword evidence="6" id="KW-0368">Histidine biosynthesis</keyword>
<dbReference type="CDD" id="cd01748">
    <property type="entry name" value="GATase1_IGP_Synthase"/>
    <property type="match status" value="1"/>
</dbReference>
<dbReference type="InterPro" id="IPR017926">
    <property type="entry name" value="GATASE"/>
</dbReference>
<comment type="pathway">
    <text evidence="1">Amino-acid biosynthesis; L-histidine biosynthesis; L-histidine from 5-phospho-alpha-D-ribose 1-diphosphate: step 5/9.</text>
</comment>
<dbReference type="PIRSF" id="PIRSF000495">
    <property type="entry name" value="Amidotransf_hisH"/>
    <property type="match status" value="1"/>
</dbReference>
<comment type="catalytic activity">
    <reaction evidence="8">
        <text>5-[(5-phospho-1-deoxy-D-ribulos-1-ylimino)methylamino]-1-(5-phospho-beta-D-ribosyl)imidazole-4-carboxamide + L-glutamine = D-erythro-1-(imidazol-4-yl)glycerol 3-phosphate + 5-amino-1-(5-phospho-beta-D-ribosyl)imidazole-4-carboxamide + L-glutamate + H(+)</text>
        <dbReference type="Rhea" id="RHEA:24793"/>
        <dbReference type="ChEBI" id="CHEBI:15378"/>
        <dbReference type="ChEBI" id="CHEBI:29985"/>
        <dbReference type="ChEBI" id="CHEBI:58278"/>
        <dbReference type="ChEBI" id="CHEBI:58359"/>
        <dbReference type="ChEBI" id="CHEBI:58475"/>
        <dbReference type="ChEBI" id="CHEBI:58525"/>
        <dbReference type="EC" id="4.3.2.10"/>
    </reaction>
</comment>
<comment type="catalytic activity">
    <reaction evidence="9">
        <text>L-glutamine + H2O = L-glutamate + NH4(+)</text>
        <dbReference type="Rhea" id="RHEA:15889"/>
        <dbReference type="ChEBI" id="CHEBI:15377"/>
        <dbReference type="ChEBI" id="CHEBI:28938"/>
        <dbReference type="ChEBI" id="CHEBI:29985"/>
        <dbReference type="ChEBI" id="CHEBI:58359"/>
        <dbReference type="EC" id="3.5.1.2"/>
    </reaction>
</comment>
<keyword evidence="7" id="KW-0456">Lyase</keyword>
<keyword evidence="5" id="KW-0315">Glutamine amidotransferase</keyword>
<evidence type="ECO:0000256" key="1">
    <source>
        <dbReference type="ARBA" id="ARBA00005091"/>
    </source>
</evidence>
<dbReference type="EMBL" id="UOED01000007">
    <property type="protein sequence ID" value="VAV86522.1"/>
    <property type="molecule type" value="Genomic_DNA"/>
</dbReference>
<organism evidence="11">
    <name type="scientific">hydrothermal vent metagenome</name>
    <dbReference type="NCBI Taxonomy" id="652676"/>
    <lineage>
        <taxon>unclassified sequences</taxon>
        <taxon>metagenomes</taxon>
        <taxon>ecological metagenomes</taxon>
    </lineage>
</organism>
<dbReference type="NCBIfam" id="TIGR01855">
    <property type="entry name" value="IMP_synth_hisH"/>
    <property type="match status" value="1"/>
</dbReference>
<dbReference type="Pfam" id="PF00117">
    <property type="entry name" value="GATase"/>
    <property type="match status" value="1"/>
</dbReference>
<dbReference type="GO" id="GO:0004359">
    <property type="term" value="F:glutaminase activity"/>
    <property type="evidence" value="ECO:0007669"/>
    <property type="project" value="UniProtKB-EC"/>
</dbReference>
<keyword evidence="3" id="KW-0028">Amino-acid biosynthesis</keyword>
<dbReference type="SUPFAM" id="SSF52317">
    <property type="entry name" value="Class I glutamine amidotransferase-like"/>
    <property type="match status" value="1"/>
</dbReference>
<dbReference type="UniPathway" id="UPA00031">
    <property type="reaction ID" value="UER00010"/>
</dbReference>
<dbReference type="GO" id="GO:0000107">
    <property type="term" value="F:imidazoleglycerol-phosphate synthase activity"/>
    <property type="evidence" value="ECO:0007669"/>
    <property type="project" value="TreeGrafter"/>
</dbReference>
<reference evidence="11" key="1">
    <citation type="submission" date="2018-06" db="EMBL/GenBank/DDBJ databases">
        <authorList>
            <person name="Zhirakovskaya E."/>
        </authorList>
    </citation>
    <scope>NUCLEOTIDE SEQUENCE</scope>
</reference>
<evidence type="ECO:0000256" key="5">
    <source>
        <dbReference type="ARBA" id="ARBA00022962"/>
    </source>
</evidence>
<keyword evidence="11" id="KW-0808">Transferase</keyword>
<evidence type="ECO:0000256" key="9">
    <source>
        <dbReference type="ARBA" id="ARBA00049534"/>
    </source>
</evidence>
<keyword evidence="11" id="KW-0328">Glycosyltransferase</keyword>
<feature type="domain" description="Glutamine amidotransferase" evidence="10">
    <location>
        <begin position="14"/>
        <end position="205"/>
    </location>
</feature>
<evidence type="ECO:0000256" key="3">
    <source>
        <dbReference type="ARBA" id="ARBA00022605"/>
    </source>
</evidence>
<dbReference type="GO" id="GO:0000105">
    <property type="term" value="P:L-histidine biosynthetic process"/>
    <property type="evidence" value="ECO:0007669"/>
    <property type="project" value="UniProtKB-UniPathway"/>
</dbReference>
<dbReference type="Gene3D" id="3.40.50.880">
    <property type="match status" value="1"/>
</dbReference>
<dbReference type="PROSITE" id="PS51273">
    <property type="entry name" value="GATASE_TYPE_1"/>
    <property type="match status" value="1"/>
</dbReference>